<dbReference type="EMBL" id="MHCS01000006">
    <property type="protein sequence ID" value="OGY26976.1"/>
    <property type="molecule type" value="Genomic_DNA"/>
</dbReference>
<reference evidence="9 10" key="1">
    <citation type="journal article" date="2016" name="Nat. Commun.">
        <title>Thousands of microbial genomes shed light on interconnected biogeochemical processes in an aquifer system.</title>
        <authorList>
            <person name="Anantharaman K."/>
            <person name="Brown C.T."/>
            <person name="Hug L.A."/>
            <person name="Sharon I."/>
            <person name="Castelle C.J."/>
            <person name="Probst A.J."/>
            <person name="Thomas B.C."/>
            <person name="Singh A."/>
            <person name="Wilkins M.J."/>
            <person name="Karaoz U."/>
            <person name="Brodie E.L."/>
            <person name="Williams K.H."/>
            <person name="Hubbard S.S."/>
            <person name="Banfield J.F."/>
        </authorList>
    </citation>
    <scope>NUCLEOTIDE SEQUENCE [LARGE SCALE GENOMIC DNA]</scope>
</reference>
<evidence type="ECO:0000313" key="9">
    <source>
        <dbReference type="EMBL" id="OGY26976.1"/>
    </source>
</evidence>
<comment type="similarity">
    <text evidence="2">Belongs to the autoinducer-2 exporter (AI-2E) (TC 2.A.86) family.</text>
</comment>
<sequence>MLLGGRSDKIQGEDSFVKNVTTIEISLRSILLTIGTLLLLLVAWQIRGVLIALFISFILMSGFAPLVDWLVKRRIHRTLAVIATYFLAIGFFAILLFVVIPPLIKEIKEFVNNLPVYINWISITFSNSNVPGITADNLAQIVSSRLDTALSNVLKVVLNVFSVFLLFIAVAVFSFYLLLERDKIKKNLHHFLPHLPKERVDSLAYKIEEKLGSWVRGEIVLMIIVGMLTYIGLTLLRVEFALPLAVIAGLLEIIPNVGPTISAIPAVIVAFVQAPILAIGVLALYILVQQLENNLIVPKLMEKAVGLSPLVIIFALLTGGSLFGIVGALLAVPSAAIIHVIVEDYLEAYKRD</sequence>
<protein>
    <recommendedName>
        <fullName evidence="11">AI-2E family transporter</fullName>
    </recommendedName>
</protein>
<evidence type="ECO:0000313" key="10">
    <source>
        <dbReference type="Proteomes" id="UP000176389"/>
    </source>
</evidence>
<dbReference type="GO" id="GO:0055085">
    <property type="term" value="P:transmembrane transport"/>
    <property type="evidence" value="ECO:0007669"/>
    <property type="project" value="TreeGrafter"/>
</dbReference>
<accession>A0A1G1WGZ3</accession>
<proteinExistence type="inferred from homology"/>
<feature type="transmembrane region" description="Helical" evidence="8">
    <location>
        <begin position="156"/>
        <end position="179"/>
    </location>
</feature>
<evidence type="ECO:0000256" key="5">
    <source>
        <dbReference type="ARBA" id="ARBA00022692"/>
    </source>
</evidence>
<evidence type="ECO:0000256" key="3">
    <source>
        <dbReference type="ARBA" id="ARBA00022448"/>
    </source>
</evidence>
<dbReference type="Proteomes" id="UP000176389">
    <property type="component" value="Unassembled WGS sequence"/>
</dbReference>
<comment type="caution">
    <text evidence="9">The sequence shown here is derived from an EMBL/GenBank/DDBJ whole genome shotgun (WGS) entry which is preliminary data.</text>
</comment>
<evidence type="ECO:0000256" key="2">
    <source>
        <dbReference type="ARBA" id="ARBA00009773"/>
    </source>
</evidence>
<keyword evidence="6 8" id="KW-1133">Transmembrane helix</keyword>
<organism evidence="9 10">
    <name type="scientific">Candidatus Woykebacteria bacterium RBG_16_43_9</name>
    <dbReference type="NCBI Taxonomy" id="1802596"/>
    <lineage>
        <taxon>Bacteria</taxon>
        <taxon>Candidatus Woykeibacteriota</taxon>
    </lineage>
</organism>
<gene>
    <name evidence="9" type="ORF">A2Z11_04755</name>
</gene>
<keyword evidence="7 8" id="KW-0472">Membrane</keyword>
<dbReference type="AlphaFoldDB" id="A0A1G1WGZ3"/>
<keyword evidence="5 8" id="KW-0812">Transmembrane</keyword>
<evidence type="ECO:0000256" key="4">
    <source>
        <dbReference type="ARBA" id="ARBA00022475"/>
    </source>
</evidence>
<evidence type="ECO:0000256" key="8">
    <source>
        <dbReference type="SAM" id="Phobius"/>
    </source>
</evidence>
<feature type="transmembrane region" description="Helical" evidence="8">
    <location>
        <begin position="78"/>
        <end position="104"/>
    </location>
</feature>
<dbReference type="InterPro" id="IPR002549">
    <property type="entry name" value="AI-2E-like"/>
</dbReference>
<keyword evidence="4" id="KW-1003">Cell membrane</keyword>
<evidence type="ECO:0000256" key="6">
    <source>
        <dbReference type="ARBA" id="ARBA00022989"/>
    </source>
</evidence>
<dbReference type="PANTHER" id="PTHR21716">
    <property type="entry name" value="TRANSMEMBRANE PROTEIN"/>
    <property type="match status" value="1"/>
</dbReference>
<feature type="transmembrane region" description="Helical" evidence="8">
    <location>
        <begin position="25"/>
        <end position="44"/>
    </location>
</feature>
<name>A0A1G1WGZ3_9BACT</name>
<evidence type="ECO:0000256" key="7">
    <source>
        <dbReference type="ARBA" id="ARBA00023136"/>
    </source>
</evidence>
<keyword evidence="3" id="KW-0813">Transport</keyword>
<dbReference type="Pfam" id="PF01594">
    <property type="entry name" value="AI-2E_transport"/>
    <property type="match status" value="1"/>
</dbReference>
<dbReference type="STRING" id="1802596.A2Z11_04755"/>
<feature type="transmembrane region" description="Helical" evidence="8">
    <location>
        <begin position="219"/>
        <end position="251"/>
    </location>
</feature>
<feature type="transmembrane region" description="Helical" evidence="8">
    <location>
        <begin position="263"/>
        <end position="288"/>
    </location>
</feature>
<comment type="subcellular location">
    <subcellularLocation>
        <location evidence="1">Cell membrane</location>
        <topology evidence="1">Multi-pass membrane protein</topology>
    </subcellularLocation>
</comment>
<dbReference type="GO" id="GO:0005886">
    <property type="term" value="C:plasma membrane"/>
    <property type="evidence" value="ECO:0007669"/>
    <property type="project" value="UniProtKB-SubCell"/>
</dbReference>
<dbReference type="PANTHER" id="PTHR21716:SF53">
    <property type="entry name" value="PERMEASE PERM-RELATED"/>
    <property type="match status" value="1"/>
</dbReference>
<evidence type="ECO:0000256" key="1">
    <source>
        <dbReference type="ARBA" id="ARBA00004651"/>
    </source>
</evidence>
<evidence type="ECO:0008006" key="11">
    <source>
        <dbReference type="Google" id="ProtNLM"/>
    </source>
</evidence>
<feature type="transmembrane region" description="Helical" evidence="8">
    <location>
        <begin position="50"/>
        <end position="71"/>
    </location>
</feature>